<dbReference type="RefSeq" id="XP_021875093.1">
    <property type="nucleotide sequence ID" value="XM_022027020.1"/>
</dbReference>
<evidence type="ECO:0000256" key="1">
    <source>
        <dbReference type="ARBA" id="ARBA00005234"/>
    </source>
</evidence>
<dbReference type="Proteomes" id="UP000193648">
    <property type="component" value="Unassembled WGS sequence"/>
</dbReference>
<sequence length="294" mass="33357">MAYCFRPLPDIHLSVRSTLFLANECYIDDDLIRSVLEIFRVVYKDVKGGPYMFIPPLYLPIWRDADNSEEECYTWLGEELKNRPSKAFAVVQMSEHWGVLVVDFVQKSISFGDSLKKFIPVEILNGIQRWMTRNGINFQAEKWGKRVQYNLNVPRQPLGSGSCGIIALNTIERILNPKVERWSHERSCYHRTRLLRLVTGQTTLQPGAIEAVSPPLPPVSTKESRPVPGSTKVPQTSSPRLARTQTPVLINPLELGTPEGSTSVSDIDVDFQLDPLLDDDATARHFSRRSCNIY</sequence>
<dbReference type="InterPro" id="IPR038765">
    <property type="entry name" value="Papain-like_cys_pep_sf"/>
</dbReference>
<dbReference type="InParanoid" id="A0A1Y2G117"/>
<feature type="compositionally biased region" description="Polar residues" evidence="4">
    <location>
        <begin position="232"/>
        <end position="244"/>
    </location>
</feature>
<keyword evidence="2" id="KW-0645">Protease</keyword>
<dbReference type="AlphaFoldDB" id="A0A1Y2G117"/>
<evidence type="ECO:0000313" key="6">
    <source>
        <dbReference type="EMBL" id="ORY90323.1"/>
    </source>
</evidence>
<name>A0A1Y2G117_9FUNG</name>
<dbReference type="Gene3D" id="3.40.395.10">
    <property type="entry name" value="Adenoviral Proteinase, Chain A"/>
    <property type="match status" value="1"/>
</dbReference>
<evidence type="ECO:0000259" key="5">
    <source>
        <dbReference type="Pfam" id="PF02902"/>
    </source>
</evidence>
<evidence type="ECO:0000256" key="2">
    <source>
        <dbReference type="ARBA" id="ARBA00022670"/>
    </source>
</evidence>
<comment type="similarity">
    <text evidence="1">Belongs to the peptidase C48 family.</text>
</comment>
<keyword evidence="3" id="KW-0378">Hydrolase</keyword>
<comment type="caution">
    <text evidence="6">The sequence shown here is derived from an EMBL/GenBank/DDBJ whole genome shotgun (WGS) entry which is preliminary data.</text>
</comment>
<organism evidence="6 7">
    <name type="scientific">Lobosporangium transversale</name>
    <dbReference type="NCBI Taxonomy" id="64571"/>
    <lineage>
        <taxon>Eukaryota</taxon>
        <taxon>Fungi</taxon>
        <taxon>Fungi incertae sedis</taxon>
        <taxon>Mucoromycota</taxon>
        <taxon>Mortierellomycotina</taxon>
        <taxon>Mortierellomycetes</taxon>
        <taxon>Mortierellales</taxon>
        <taxon>Mortierellaceae</taxon>
        <taxon>Lobosporangium</taxon>
    </lineage>
</organism>
<dbReference type="GO" id="GO:0006508">
    <property type="term" value="P:proteolysis"/>
    <property type="evidence" value="ECO:0007669"/>
    <property type="project" value="UniProtKB-KW"/>
</dbReference>
<feature type="domain" description="Ubiquitin-like protease family profile" evidence="5">
    <location>
        <begin position="88"/>
        <end position="180"/>
    </location>
</feature>
<reference evidence="6 7" key="1">
    <citation type="submission" date="2016-07" db="EMBL/GenBank/DDBJ databases">
        <title>Pervasive Adenine N6-methylation of Active Genes in Fungi.</title>
        <authorList>
            <consortium name="DOE Joint Genome Institute"/>
            <person name="Mondo S.J."/>
            <person name="Dannebaum R.O."/>
            <person name="Kuo R.C."/>
            <person name="Labutti K."/>
            <person name="Haridas S."/>
            <person name="Kuo A."/>
            <person name="Salamov A."/>
            <person name="Ahrendt S.R."/>
            <person name="Lipzen A."/>
            <person name="Sullivan W."/>
            <person name="Andreopoulos W.B."/>
            <person name="Clum A."/>
            <person name="Lindquist E."/>
            <person name="Daum C."/>
            <person name="Ramamoorthy G.K."/>
            <person name="Gryganskyi A."/>
            <person name="Culley D."/>
            <person name="Magnuson J.K."/>
            <person name="James T.Y."/>
            <person name="O'Malley M.A."/>
            <person name="Stajich J.E."/>
            <person name="Spatafora J.W."/>
            <person name="Visel A."/>
            <person name="Grigoriev I.V."/>
        </authorList>
    </citation>
    <scope>NUCLEOTIDE SEQUENCE [LARGE SCALE GENOMIC DNA]</scope>
    <source>
        <strain evidence="6 7">NRRL 3116</strain>
    </source>
</reference>
<dbReference type="GeneID" id="33568863"/>
<dbReference type="SUPFAM" id="SSF54001">
    <property type="entry name" value="Cysteine proteinases"/>
    <property type="match status" value="1"/>
</dbReference>
<evidence type="ECO:0000313" key="7">
    <source>
        <dbReference type="Proteomes" id="UP000193648"/>
    </source>
</evidence>
<dbReference type="EMBL" id="MCFF01000104">
    <property type="protein sequence ID" value="ORY90323.1"/>
    <property type="molecule type" value="Genomic_DNA"/>
</dbReference>
<gene>
    <name evidence="6" type="ORF">BCR41DRAFT_376103</name>
</gene>
<evidence type="ECO:0000256" key="3">
    <source>
        <dbReference type="ARBA" id="ARBA00022801"/>
    </source>
</evidence>
<accession>A0A1Y2G117</accession>
<dbReference type="OrthoDB" id="2447396at2759"/>
<dbReference type="Pfam" id="PF02902">
    <property type="entry name" value="Peptidase_C48"/>
    <property type="match status" value="1"/>
</dbReference>
<feature type="region of interest" description="Disordered" evidence="4">
    <location>
        <begin position="208"/>
        <end position="244"/>
    </location>
</feature>
<keyword evidence="7" id="KW-1185">Reference proteome</keyword>
<evidence type="ECO:0000256" key="4">
    <source>
        <dbReference type="SAM" id="MobiDB-lite"/>
    </source>
</evidence>
<dbReference type="InterPro" id="IPR003653">
    <property type="entry name" value="Peptidase_C48_C"/>
</dbReference>
<dbReference type="GO" id="GO:0019783">
    <property type="term" value="F:ubiquitin-like protein peptidase activity"/>
    <property type="evidence" value="ECO:0007669"/>
    <property type="project" value="UniProtKB-ARBA"/>
</dbReference>
<protein>
    <recommendedName>
        <fullName evidence="5">Ubiquitin-like protease family profile domain-containing protein</fullName>
    </recommendedName>
</protein>
<proteinExistence type="inferred from homology"/>
<dbReference type="GO" id="GO:0008234">
    <property type="term" value="F:cysteine-type peptidase activity"/>
    <property type="evidence" value="ECO:0007669"/>
    <property type="project" value="InterPro"/>
</dbReference>